<gene>
    <name evidence="2" type="ORF">NBEOAGPD_1138</name>
</gene>
<keyword evidence="3" id="KW-1185">Reference proteome</keyword>
<keyword evidence="1" id="KW-0472">Membrane</keyword>
<protein>
    <recommendedName>
        <fullName evidence="4">VanZ family protein</fullName>
    </recommendedName>
</protein>
<feature type="transmembrane region" description="Helical" evidence="1">
    <location>
        <begin position="38"/>
        <end position="58"/>
    </location>
</feature>
<reference evidence="2" key="2">
    <citation type="submission" date="2021-08" db="EMBL/GenBank/DDBJ databases">
        <authorList>
            <person name="Tani A."/>
            <person name="Ola A."/>
            <person name="Ogura Y."/>
            <person name="Katsura K."/>
            <person name="Hayashi T."/>
        </authorList>
    </citation>
    <scope>NUCLEOTIDE SEQUENCE</scope>
    <source>
        <strain evidence="2">NBRC 103626</strain>
    </source>
</reference>
<dbReference type="InterPro" id="IPR017015">
    <property type="entry name" value="UCP033367_VanZ"/>
</dbReference>
<feature type="transmembrane region" description="Helical" evidence="1">
    <location>
        <begin position="96"/>
        <end position="117"/>
    </location>
</feature>
<proteinExistence type="predicted"/>
<keyword evidence="1" id="KW-1133">Transmembrane helix</keyword>
<keyword evidence="1" id="KW-0812">Transmembrane</keyword>
<accession>A0AA37MA46</accession>
<evidence type="ECO:0000313" key="3">
    <source>
        <dbReference type="Proteomes" id="UP001055108"/>
    </source>
</evidence>
<feature type="transmembrane region" description="Helical" evidence="1">
    <location>
        <begin position="65"/>
        <end position="84"/>
    </location>
</feature>
<evidence type="ECO:0000256" key="1">
    <source>
        <dbReference type="SAM" id="Phobius"/>
    </source>
</evidence>
<comment type="caution">
    <text evidence="2">The sequence shown here is derived from an EMBL/GenBank/DDBJ whole genome shotgun (WGS) entry which is preliminary data.</text>
</comment>
<dbReference type="EMBL" id="BPQM01000025">
    <property type="protein sequence ID" value="GJD77926.1"/>
    <property type="molecule type" value="Genomic_DNA"/>
</dbReference>
<dbReference type="RefSeq" id="WP_238301655.1">
    <property type="nucleotide sequence ID" value="NZ_BPQM01000025.1"/>
</dbReference>
<name>A0AA37MA46_9HYPH</name>
<dbReference type="PIRSF" id="PIRSF033367">
    <property type="entry name" value="UCP033367_VanZ"/>
    <property type="match status" value="1"/>
</dbReference>
<evidence type="ECO:0000313" key="2">
    <source>
        <dbReference type="EMBL" id="GJD77926.1"/>
    </source>
</evidence>
<reference evidence="2" key="1">
    <citation type="journal article" date="2016" name="Front. Microbiol.">
        <title>Genome Sequence of the Piezophilic, Mesophilic Sulfate-Reducing Bacterium Desulfovibrio indicus J2T.</title>
        <authorList>
            <person name="Cao J."/>
            <person name="Maignien L."/>
            <person name="Shao Z."/>
            <person name="Alain K."/>
            <person name="Jebbar M."/>
        </authorList>
    </citation>
    <scope>NUCLEOTIDE SEQUENCE</scope>
    <source>
        <strain evidence="2">NBRC 103626</strain>
    </source>
</reference>
<dbReference type="AlphaFoldDB" id="A0AA37MA46"/>
<evidence type="ECO:0008006" key="4">
    <source>
        <dbReference type="Google" id="ProtNLM"/>
    </source>
</evidence>
<sequence length="131" mass="13909">MSNTPSHFRMLARVLAWGLLAALAVVTAAPIGLRPETALPVSAERFGAFALLGFLFACGYPRRRLAVLALTVAAAGLLELAQLVQPTRHGRGADFLVKAAGGGFGWLAAQVFTRILTRLHLLRPAARPGRV</sequence>
<organism evidence="2 3">
    <name type="scientific">Methylobacterium gregans</name>
    <dbReference type="NCBI Taxonomy" id="374424"/>
    <lineage>
        <taxon>Bacteria</taxon>
        <taxon>Pseudomonadati</taxon>
        <taxon>Pseudomonadota</taxon>
        <taxon>Alphaproteobacteria</taxon>
        <taxon>Hyphomicrobiales</taxon>
        <taxon>Methylobacteriaceae</taxon>
        <taxon>Methylobacterium</taxon>
    </lineage>
</organism>
<dbReference type="Proteomes" id="UP001055108">
    <property type="component" value="Unassembled WGS sequence"/>
</dbReference>